<keyword evidence="1" id="KW-0175">Coiled coil</keyword>
<dbReference type="InterPro" id="IPR011993">
    <property type="entry name" value="PH-like_dom_sf"/>
</dbReference>
<evidence type="ECO:0000259" key="3">
    <source>
        <dbReference type="PROSITE" id="PS50003"/>
    </source>
</evidence>
<dbReference type="SUPFAM" id="SSF50729">
    <property type="entry name" value="PH domain-like"/>
    <property type="match status" value="1"/>
</dbReference>
<sequence length="305" mass="35471">MMSRLHSALKFTSRLLYAKDSDRASPPPPPPKDNYDTPSLDSYHGVLLLRGSTASKQMPPLPDRSRDLPLPPTERRSHPSSKVPIVAGQQEMPSSSPPKRRFIFDEQERKRKLEEDLRLAAEIRRQREEKERREEEELQRAILERRQRAKQKRLEYGKAAQEWRSQHVRQLQESTRREREQRERVLEARRMRSLSSSVSVSDDVFSGWVSAQSIGSPVWRRRYCRVRSNHVKLYKDSTPESVAVAEISLEKVMNLKDCSDDFEELESLPHAFAIQVQDDTNYAFMCDNEESKELLVSLITQVTGL</sequence>
<reference evidence="5" key="1">
    <citation type="submission" date="2024-04" db="EMBL/GenBank/DDBJ databases">
        <authorList>
            <person name="Shaw F."/>
            <person name="Minotto A."/>
        </authorList>
    </citation>
    <scope>NUCLEOTIDE SEQUENCE [LARGE SCALE GENOMIC DNA]</scope>
</reference>
<dbReference type="CDD" id="cd00821">
    <property type="entry name" value="PH"/>
    <property type="match status" value="1"/>
</dbReference>
<evidence type="ECO:0000313" key="5">
    <source>
        <dbReference type="Proteomes" id="UP001497453"/>
    </source>
</evidence>
<dbReference type="EMBL" id="OZ037951">
    <property type="protein sequence ID" value="CAL1714937.1"/>
    <property type="molecule type" value="Genomic_DNA"/>
</dbReference>
<feature type="region of interest" description="Disordered" evidence="2">
    <location>
        <begin position="18"/>
        <end position="107"/>
    </location>
</feature>
<dbReference type="Gene3D" id="2.30.29.30">
    <property type="entry name" value="Pleckstrin-homology domain (PH domain)/Phosphotyrosine-binding domain (PTB)"/>
    <property type="match status" value="1"/>
</dbReference>
<proteinExistence type="predicted"/>
<evidence type="ECO:0000313" key="4">
    <source>
        <dbReference type="EMBL" id="CAL1714937.1"/>
    </source>
</evidence>
<evidence type="ECO:0000256" key="2">
    <source>
        <dbReference type="SAM" id="MobiDB-lite"/>
    </source>
</evidence>
<feature type="coiled-coil region" evidence="1">
    <location>
        <begin position="110"/>
        <end position="153"/>
    </location>
</feature>
<feature type="domain" description="PH" evidence="3">
    <location>
        <begin position="202"/>
        <end position="304"/>
    </location>
</feature>
<dbReference type="Pfam" id="PF00169">
    <property type="entry name" value="PH"/>
    <property type="match status" value="1"/>
</dbReference>
<keyword evidence="5" id="KW-1185">Reference proteome</keyword>
<protein>
    <recommendedName>
        <fullName evidence="3">PH domain-containing protein</fullName>
    </recommendedName>
</protein>
<dbReference type="PROSITE" id="PS50003">
    <property type="entry name" value="PH_DOMAIN"/>
    <property type="match status" value="1"/>
</dbReference>
<evidence type="ECO:0000256" key="1">
    <source>
        <dbReference type="SAM" id="Coils"/>
    </source>
</evidence>
<dbReference type="Proteomes" id="UP001497453">
    <property type="component" value="Chromosome 8"/>
</dbReference>
<accession>A0ABP1E5V5</accession>
<gene>
    <name evidence="4" type="ORF">GFSPODELE1_LOCUS9986</name>
</gene>
<organism evidence="4 5">
    <name type="scientific">Somion occarium</name>
    <dbReference type="NCBI Taxonomy" id="3059160"/>
    <lineage>
        <taxon>Eukaryota</taxon>
        <taxon>Fungi</taxon>
        <taxon>Dikarya</taxon>
        <taxon>Basidiomycota</taxon>
        <taxon>Agaricomycotina</taxon>
        <taxon>Agaricomycetes</taxon>
        <taxon>Polyporales</taxon>
        <taxon>Cerrenaceae</taxon>
        <taxon>Somion</taxon>
    </lineage>
</organism>
<feature type="compositionally biased region" description="Basic and acidic residues" evidence="2">
    <location>
        <begin position="63"/>
        <end position="77"/>
    </location>
</feature>
<name>A0ABP1E5V5_9APHY</name>
<dbReference type="InterPro" id="IPR001849">
    <property type="entry name" value="PH_domain"/>
</dbReference>